<comment type="caution">
    <text evidence="1">The sequence shown here is derived from an EMBL/GenBank/DDBJ whole genome shotgun (WGS) entry which is preliminary data.</text>
</comment>
<proteinExistence type="predicted"/>
<dbReference type="PANTHER" id="PTHR11008">
    <property type="entry name" value="PROTEIN TAKEOUT-LIKE PROTEIN"/>
    <property type="match status" value="1"/>
</dbReference>
<protein>
    <submittedName>
        <fullName evidence="1">Uncharacterized protein</fullName>
    </submittedName>
</protein>
<dbReference type="InterPro" id="IPR010562">
    <property type="entry name" value="Haemolymph_juvenile_hormone-bd"/>
</dbReference>
<dbReference type="SMART" id="SM00700">
    <property type="entry name" value="JHBP"/>
    <property type="match status" value="1"/>
</dbReference>
<dbReference type="PANTHER" id="PTHR11008:SF39">
    <property type="entry name" value="CIRCADIAN CLOCK-CONTROLLED PROTEIN-LIKE PROTEIN"/>
    <property type="match status" value="1"/>
</dbReference>
<dbReference type="Proteomes" id="UP001148838">
    <property type="component" value="Unassembled WGS sequence"/>
</dbReference>
<evidence type="ECO:0000313" key="2">
    <source>
        <dbReference type="Proteomes" id="UP001148838"/>
    </source>
</evidence>
<gene>
    <name evidence="1" type="ORF">ANN_09902</name>
</gene>
<sequence length="224" mass="25766">SFLKVCHRSDPKLNECVQDALEELRPHLVKGIPELDIPSCEPLELKEMVLDQGKGAVSLKSTYKNIKVYGSTKFQLRNIRIDIDKKRVRMKMRFPLLRMSSQYNMDGRILMMPIKGNGNSEGNYTGIEATITIQGEHIKRNGQIHFSVKDFDLKFSIGHATVYLDNLFNGDRELGEAMNAFLNENWDTVVMEVKPLLEKKIGEICKKYSNNIFHKYTFDQLLPP</sequence>
<dbReference type="EMBL" id="JAJSOF020000005">
    <property type="protein sequence ID" value="KAJ4447893.1"/>
    <property type="molecule type" value="Genomic_DNA"/>
</dbReference>
<organism evidence="1 2">
    <name type="scientific">Periplaneta americana</name>
    <name type="common">American cockroach</name>
    <name type="synonym">Blatta americana</name>
    <dbReference type="NCBI Taxonomy" id="6978"/>
    <lineage>
        <taxon>Eukaryota</taxon>
        <taxon>Metazoa</taxon>
        <taxon>Ecdysozoa</taxon>
        <taxon>Arthropoda</taxon>
        <taxon>Hexapoda</taxon>
        <taxon>Insecta</taxon>
        <taxon>Pterygota</taxon>
        <taxon>Neoptera</taxon>
        <taxon>Polyneoptera</taxon>
        <taxon>Dictyoptera</taxon>
        <taxon>Blattodea</taxon>
        <taxon>Blattoidea</taxon>
        <taxon>Blattidae</taxon>
        <taxon>Blattinae</taxon>
        <taxon>Periplaneta</taxon>
    </lineage>
</organism>
<keyword evidence="2" id="KW-1185">Reference proteome</keyword>
<evidence type="ECO:0000313" key="1">
    <source>
        <dbReference type="EMBL" id="KAJ4447893.1"/>
    </source>
</evidence>
<accession>A0ABQ8TNK5</accession>
<dbReference type="InterPro" id="IPR038606">
    <property type="entry name" value="To_sf"/>
</dbReference>
<name>A0ABQ8TNK5_PERAM</name>
<feature type="non-terminal residue" evidence="1">
    <location>
        <position position="1"/>
    </location>
</feature>
<dbReference type="Pfam" id="PF06585">
    <property type="entry name" value="JHBP"/>
    <property type="match status" value="1"/>
</dbReference>
<reference evidence="1 2" key="1">
    <citation type="journal article" date="2022" name="Allergy">
        <title>Genome assembly and annotation of Periplaneta americana reveal a comprehensive cockroach allergen profile.</title>
        <authorList>
            <person name="Wang L."/>
            <person name="Xiong Q."/>
            <person name="Saelim N."/>
            <person name="Wang L."/>
            <person name="Nong W."/>
            <person name="Wan A.T."/>
            <person name="Shi M."/>
            <person name="Liu X."/>
            <person name="Cao Q."/>
            <person name="Hui J.H.L."/>
            <person name="Sookrung N."/>
            <person name="Leung T.F."/>
            <person name="Tungtrongchitr A."/>
            <person name="Tsui S.K.W."/>
        </authorList>
    </citation>
    <scope>NUCLEOTIDE SEQUENCE [LARGE SCALE GENOMIC DNA]</scope>
    <source>
        <strain evidence="1">PWHHKU_190912</strain>
    </source>
</reference>
<dbReference type="Gene3D" id="3.15.10.30">
    <property type="entry name" value="Haemolymph juvenile hormone binding protein"/>
    <property type="match status" value="1"/>
</dbReference>